<reference evidence="5 6" key="1">
    <citation type="submission" date="2018-10" db="EMBL/GenBank/DDBJ databases">
        <title>Pseudomonas leptonychotis sp. nov., isolated from Weddell seals in Antarctica.</title>
        <authorList>
            <person name="Novakova D."/>
            <person name="Svec P."/>
            <person name="Kralova S."/>
            <person name="Kristofova L."/>
            <person name="Zeman M."/>
            <person name="Pantucek R."/>
            <person name="Maslanova I."/>
            <person name="Sedlacek I."/>
        </authorList>
    </citation>
    <scope>NUCLEOTIDE SEQUENCE [LARGE SCALE GENOMIC DNA]</scope>
    <source>
        <strain evidence="5 6">CCM 8849</strain>
    </source>
</reference>
<evidence type="ECO:0000256" key="2">
    <source>
        <dbReference type="PIRSR" id="PIRSR620019-1"/>
    </source>
</evidence>
<feature type="active site" description="Proton acceptor" evidence="2">
    <location>
        <position position="135"/>
    </location>
</feature>
<dbReference type="InterPro" id="IPR011004">
    <property type="entry name" value="Trimer_LpxA-like_sf"/>
</dbReference>
<evidence type="ECO:0000313" key="6">
    <source>
        <dbReference type="Proteomes" id="UP000307541"/>
    </source>
</evidence>
<dbReference type="InterPro" id="IPR041561">
    <property type="entry name" value="PglD_N"/>
</dbReference>
<dbReference type="Pfam" id="PF17836">
    <property type="entry name" value="PglD_N"/>
    <property type="match status" value="1"/>
</dbReference>
<dbReference type="PANTHER" id="PTHR43300">
    <property type="entry name" value="ACETYLTRANSFERASE"/>
    <property type="match status" value="1"/>
</dbReference>
<evidence type="ECO:0000313" key="5">
    <source>
        <dbReference type="EMBL" id="TIH06654.1"/>
    </source>
</evidence>
<dbReference type="InterPro" id="IPR050179">
    <property type="entry name" value="Trans_hexapeptide_repeat"/>
</dbReference>
<dbReference type="InterPro" id="IPR001451">
    <property type="entry name" value="Hexapep"/>
</dbReference>
<dbReference type="InterPro" id="IPR020019">
    <property type="entry name" value="AcTrfase_PglD-like"/>
</dbReference>
<dbReference type="Pfam" id="PF00132">
    <property type="entry name" value="Hexapep"/>
    <property type="match status" value="1"/>
</dbReference>
<sequence length="210" mass="21569">MLGAGGHAKVLLSLAQGAGLNVRGVCDPALAQQEKSEWRGIKVLGGDDVLDDFDPTAVGLINGIGQLVGSLGRRRIFERLVAKGFRFPVLVHPSAWVDASAVLHEGVQVMAGAVIQPDTEIGSNSIINTRASVDHDCCIGAHVHIAPGATLCGCVRVDDSAFIASGATVIQGRSVGEGAVVGAGSVLVRDLGARLIFLGSAALKKAEFSK</sequence>
<dbReference type="Proteomes" id="UP000307541">
    <property type="component" value="Unassembled WGS sequence"/>
</dbReference>
<dbReference type="NCBIfam" id="TIGR03570">
    <property type="entry name" value="NeuD_NnaD"/>
    <property type="match status" value="1"/>
</dbReference>
<dbReference type="PANTHER" id="PTHR43300:SF7">
    <property type="entry name" value="UDP-N-ACETYLBACILLOSAMINE N-ACETYLTRANSFERASE"/>
    <property type="match status" value="1"/>
</dbReference>
<feature type="site" description="Increases basicity of active site His" evidence="2">
    <location>
        <position position="136"/>
    </location>
</feature>
<protein>
    <submittedName>
        <fullName evidence="5">Acetyltransferase</fullName>
    </submittedName>
</protein>
<dbReference type="SUPFAM" id="SSF51161">
    <property type="entry name" value="Trimeric LpxA-like enzymes"/>
    <property type="match status" value="1"/>
</dbReference>
<feature type="domain" description="PglD N-terminal" evidence="4">
    <location>
        <begin position="2"/>
        <end position="79"/>
    </location>
</feature>
<organism evidence="5 6">
    <name type="scientific">Pseudomonas leptonychotis</name>
    <dbReference type="NCBI Taxonomy" id="2448482"/>
    <lineage>
        <taxon>Bacteria</taxon>
        <taxon>Pseudomonadati</taxon>
        <taxon>Pseudomonadota</taxon>
        <taxon>Gammaproteobacteria</taxon>
        <taxon>Pseudomonadales</taxon>
        <taxon>Pseudomonadaceae</taxon>
        <taxon>Pseudomonas</taxon>
    </lineage>
</organism>
<accession>A0A4V6U4J2</accession>
<gene>
    <name evidence="5" type="ORF">D8779_19235</name>
</gene>
<proteinExistence type="inferred from homology"/>
<dbReference type="CDD" id="cd03360">
    <property type="entry name" value="LbH_AT_putative"/>
    <property type="match status" value="1"/>
</dbReference>
<dbReference type="EMBL" id="RFLV01000006">
    <property type="protein sequence ID" value="TIH06654.1"/>
    <property type="molecule type" value="Genomic_DNA"/>
</dbReference>
<feature type="binding site" evidence="3">
    <location>
        <position position="144"/>
    </location>
    <ligand>
        <name>acetyl-CoA</name>
        <dbReference type="ChEBI" id="CHEBI:57288"/>
    </ligand>
</feature>
<dbReference type="Gene3D" id="2.160.10.10">
    <property type="entry name" value="Hexapeptide repeat proteins"/>
    <property type="match status" value="1"/>
</dbReference>
<dbReference type="OrthoDB" id="9794407at2"/>
<evidence type="ECO:0000259" key="4">
    <source>
        <dbReference type="Pfam" id="PF17836"/>
    </source>
</evidence>
<dbReference type="GO" id="GO:0016740">
    <property type="term" value="F:transferase activity"/>
    <property type="evidence" value="ECO:0007669"/>
    <property type="project" value="UniProtKB-KW"/>
</dbReference>
<keyword evidence="5" id="KW-0808">Transferase</keyword>
<comment type="caution">
    <text evidence="5">The sequence shown here is derived from an EMBL/GenBank/DDBJ whole genome shotgun (WGS) entry which is preliminary data.</text>
</comment>
<evidence type="ECO:0000256" key="1">
    <source>
        <dbReference type="ARBA" id="ARBA00007274"/>
    </source>
</evidence>
<dbReference type="Gene3D" id="3.40.50.20">
    <property type="match status" value="1"/>
</dbReference>
<keyword evidence="6" id="KW-1185">Reference proteome</keyword>
<dbReference type="AlphaFoldDB" id="A0A4V6U4J2"/>
<evidence type="ECO:0000256" key="3">
    <source>
        <dbReference type="PIRSR" id="PIRSR620019-2"/>
    </source>
</evidence>
<feature type="binding site" evidence="3">
    <location>
        <position position="65"/>
    </location>
    <ligand>
        <name>substrate</name>
    </ligand>
</feature>
<name>A0A4V6U4J2_9PSED</name>
<comment type="similarity">
    <text evidence="1">Belongs to the transferase hexapeptide repeat family.</text>
</comment>